<evidence type="ECO:0000256" key="1">
    <source>
        <dbReference type="ARBA" id="ARBA00004123"/>
    </source>
</evidence>
<sequence length="52" mass="6164">MCRQKIEMKRIERYKARQVCFSKRRQGMFKKASELSILCGAMFAIVVPLLRL</sequence>
<comment type="subcellular location">
    <subcellularLocation>
        <location evidence="1">Nucleus</location>
    </subcellularLocation>
</comment>
<evidence type="ECO:0000256" key="2">
    <source>
        <dbReference type="ARBA" id="ARBA00023015"/>
    </source>
</evidence>
<evidence type="ECO:0000256" key="5">
    <source>
        <dbReference type="ARBA" id="ARBA00023242"/>
    </source>
</evidence>
<feature type="domain" description="MADS-box" evidence="7">
    <location>
        <begin position="1"/>
        <end position="47"/>
    </location>
</feature>
<evidence type="ECO:0000256" key="6">
    <source>
        <dbReference type="SAM" id="Phobius"/>
    </source>
</evidence>
<feature type="transmembrane region" description="Helical" evidence="6">
    <location>
        <begin position="32"/>
        <end position="50"/>
    </location>
</feature>
<accession>A0A835BHC2</accession>
<keyword evidence="2" id="KW-0805">Transcription regulation</keyword>
<keyword evidence="5" id="KW-0539">Nucleus</keyword>
<dbReference type="CDD" id="cd00120">
    <property type="entry name" value="MADS"/>
    <property type="match status" value="1"/>
</dbReference>
<dbReference type="Gene3D" id="3.40.1810.10">
    <property type="entry name" value="Transcription factor, MADS-box"/>
    <property type="match status" value="1"/>
</dbReference>
<evidence type="ECO:0000313" key="8">
    <source>
        <dbReference type="EMBL" id="KAF8693250.1"/>
    </source>
</evidence>
<dbReference type="OrthoDB" id="1933443at2759"/>
<keyword evidence="6" id="KW-0472">Membrane</keyword>
<reference evidence="8" key="1">
    <citation type="submission" date="2020-07" db="EMBL/GenBank/DDBJ databases">
        <title>Genome sequence and genetic diversity analysis of an under-domesticated orphan crop, white fonio (Digitaria exilis).</title>
        <authorList>
            <person name="Bennetzen J.L."/>
            <person name="Chen S."/>
            <person name="Ma X."/>
            <person name="Wang X."/>
            <person name="Yssel A.E.J."/>
            <person name="Chaluvadi S.R."/>
            <person name="Johnson M."/>
            <person name="Gangashetty P."/>
            <person name="Hamidou F."/>
            <person name="Sanogo M.D."/>
            <person name="Zwaenepoel A."/>
            <person name="Wallace J."/>
            <person name="Van De Peer Y."/>
            <person name="Van Deynze A."/>
        </authorList>
    </citation>
    <scope>NUCLEOTIDE SEQUENCE</scope>
    <source>
        <tissue evidence="8">Leaves</tissue>
    </source>
</reference>
<gene>
    <name evidence="8" type="ORF">HU200_038633</name>
</gene>
<dbReference type="AlphaFoldDB" id="A0A835BHC2"/>
<dbReference type="Pfam" id="PF00319">
    <property type="entry name" value="SRF-TF"/>
    <property type="match status" value="1"/>
</dbReference>
<evidence type="ECO:0000259" key="7">
    <source>
        <dbReference type="PROSITE" id="PS50066"/>
    </source>
</evidence>
<dbReference type="PANTHER" id="PTHR11945">
    <property type="entry name" value="MADS BOX PROTEIN"/>
    <property type="match status" value="1"/>
</dbReference>
<keyword evidence="9" id="KW-1185">Reference proteome</keyword>
<dbReference type="InterPro" id="IPR002100">
    <property type="entry name" value="TF_MADSbox"/>
</dbReference>
<dbReference type="InterPro" id="IPR036879">
    <property type="entry name" value="TF_MADSbox_sf"/>
</dbReference>
<dbReference type="GO" id="GO:0000981">
    <property type="term" value="F:DNA-binding transcription factor activity, RNA polymerase II-specific"/>
    <property type="evidence" value="ECO:0007669"/>
    <property type="project" value="TreeGrafter"/>
</dbReference>
<evidence type="ECO:0000256" key="3">
    <source>
        <dbReference type="ARBA" id="ARBA00023125"/>
    </source>
</evidence>
<comment type="caution">
    <text evidence="8">The sequence shown here is derived from an EMBL/GenBank/DDBJ whole genome shotgun (WGS) entry which is preliminary data.</text>
</comment>
<dbReference type="Proteomes" id="UP000636709">
    <property type="component" value="Unassembled WGS sequence"/>
</dbReference>
<dbReference type="GO" id="GO:0000978">
    <property type="term" value="F:RNA polymerase II cis-regulatory region sequence-specific DNA binding"/>
    <property type="evidence" value="ECO:0007669"/>
    <property type="project" value="TreeGrafter"/>
</dbReference>
<evidence type="ECO:0000256" key="4">
    <source>
        <dbReference type="ARBA" id="ARBA00023163"/>
    </source>
</evidence>
<dbReference type="EMBL" id="JACEFO010001924">
    <property type="protein sequence ID" value="KAF8693250.1"/>
    <property type="molecule type" value="Genomic_DNA"/>
</dbReference>
<keyword evidence="6" id="KW-0812">Transmembrane</keyword>
<dbReference type="SUPFAM" id="SSF55455">
    <property type="entry name" value="SRF-like"/>
    <property type="match status" value="1"/>
</dbReference>
<dbReference type="GO" id="GO:0005634">
    <property type="term" value="C:nucleus"/>
    <property type="evidence" value="ECO:0007669"/>
    <property type="project" value="UniProtKB-SubCell"/>
</dbReference>
<keyword evidence="6" id="KW-1133">Transmembrane helix</keyword>
<keyword evidence="4" id="KW-0804">Transcription</keyword>
<keyword evidence="3" id="KW-0238">DNA-binding</keyword>
<protein>
    <recommendedName>
        <fullName evidence="7">MADS-box domain-containing protein</fullName>
    </recommendedName>
</protein>
<dbReference type="PANTHER" id="PTHR11945:SF629">
    <property type="entry name" value="OS02G0164450 PROTEIN"/>
    <property type="match status" value="1"/>
</dbReference>
<dbReference type="SMART" id="SM00432">
    <property type="entry name" value="MADS"/>
    <property type="match status" value="1"/>
</dbReference>
<evidence type="ECO:0000313" key="9">
    <source>
        <dbReference type="Proteomes" id="UP000636709"/>
    </source>
</evidence>
<proteinExistence type="predicted"/>
<dbReference type="PROSITE" id="PS50066">
    <property type="entry name" value="MADS_BOX_2"/>
    <property type="match status" value="1"/>
</dbReference>
<organism evidence="8 9">
    <name type="scientific">Digitaria exilis</name>
    <dbReference type="NCBI Taxonomy" id="1010633"/>
    <lineage>
        <taxon>Eukaryota</taxon>
        <taxon>Viridiplantae</taxon>
        <taxon>Streptophyta</taxon>
        <taxon>Embryophyta</taxon>
        <taxon>Tracheophyta</taxon>
        <taxon>Spermatophyta</taxon>
        <taxon>Magnoliopsida</taxon>
        <taxon>Liliopsida</taxon>
        <taxon>Poales</taxon>
        <taxon>Poaceae</taxon>
        <taxon>PACMAD clade</taxon>
        <taxon>Panicoideae</taxon>
        <taxon>Panicodae</taxon>
        <taxon>Paniceae</taxon>
        <taxon>Anthephorinae</taxon>
        <taxon>Digitaria</taxon>
    </lineage>
</organism>
<name>A0A835BHC2_9POAL</name>
<dbReference type="GO" id="GO:0046983">
    <property type="term" value="F:protein dimerization activity"/>
    <property type="evidence" value="ECO:0007669"/>
    <property type="project" value="InterPro"/>
</dbReference>
<dbReference type="PRINTS" id="PR00404">
    <property type="entry name" value="MADSDOMAIN"/>
</dbReference>